<dbReference type="SUPFAM" id="SSF56784">
    <property type="entry name" value="HAD-like"/>
    <property type="match status" value="1"/>
</dbReference>
<evidence type="ECO:0000313" key="2">
    <source>
        <dbReference type="Proteomes" id="UP000546126"/>
    </source>
</evidence>
<dbReference type="PANTHER" id="PTHR43481">
    <property type="entry name" value="FRUCTOSE-1-PHOSPHATE PHOSPHATASE"/>
    <property type="match status" value="1"/>
</dbReference>
<dbReference type="SFLD" id="SFLDG01129">
    <property type="entry name" value="C1.5:_HAD__Beta-PGM__Phosphata"/>
    <property type="match status" value="1"/>
</dbReference>
<dbReference type="PANTHER" id="PTHR43481:SF4">
    <property type="entry name" value="GLYCEROL-1-PHOSPHATE PHOSPHOHYDROLASE 1-RELATED"/>
    <property type="match status" value="1"/>
</dbReference>
<dbReference type="Gene3D" id="3.40.50.1000">
    <property type="entry name" value="HAD superfamily/HAD-like"/>
    <property type="match status" value="1"/>
</dbReference>
<dbReference type="InterPro" id="IPR036412">
    <property type="entry name" value="HAD-like_sf"/>
</dbReference>
<dbReference type="RefSeq" id="WP_175598454.1">
    <property type="nucleotide sequence ID" value="NZ_JABWGO010000001.1"/>
</dbReference>
<dbReference type="NCBIfam" id="TIGR01509">
    <property type="entry name" value="HAD-SF-IA-v3"/>
    <property type="match status" value="1"/>
</dbReference>
<evidence type="ECO:0000313" key="1">
    <source>
        <dbReference type="EMBL" id="NUW38824.1"/>
    </source>
</evidence>
<dbReference type="SFLD" id="SFLDS00003">
    <property type="entry name" value="Haloacid_Dehalogenase"/>
    <property type="match status" value="1"/>
</dbReference>
<dbReference type="CDD" id="cd07505">
    <property type="entry name" value="HAD_BPGM-like"/>
    <property type="match status" value="1"/>
</dbReference>
<comment type="caution">
    <text evidence="1">The sequence shown here is derived from an EMBL/GenBank/DDBJ whole genome shotgun (WGS) entry which is preliminary data.</text>
</comment>
<sequence length="204" mass="21998">MLSPLAPRDADGLLFDWDGTLVDSQGANYRAMAEALDLPIPVREIVARCDEHFLRQAHRVRAHPAVLEIVRTYHGRLPMAVASGGSRTVISRTMRHLPYASLFSTVVTREDVERGKPAPDIFLLAAHRLGIAPERCAVYEDSDEGVAAALAAGMTVIDVRSHTGRWPAGSRSRAGPMARPARLVRTCPPLRPLRTGPGGVVAGG</sequence>
<name>A0A7Y6M9W1_9ACTN</name>
<reference evidence="1 2" key="1">
    <citation type="submission" date="2020-06" db="EMBL/GenBank/DDBJ databases">
        <authorList>
            <person name="Chanama M."/>
        </authorList>
    </citation>
    <scope>NUCLEOTIDE SEQUENCE [LARGE SCALE GENOMIC DNA]</scope>
    <source>
        <strain evidence="1 2">TBRC6557</strain>
    </source>
</reference>
<dbReference type="EMBL" id="JABWGO010000001">
    <property type="protein sequence ID" value="NUW38824.1"/>
    <property type="molecule type" value="Genomic_DNA"/>
</dbReference>
<proteinExistence type="predicted"/>
<protein>
    <submittedName>
        <fullName evidence="1">HAD family phosphatase</fullName>
    </submittedName>
</protein>
<gene>
    <name evidence="1" type="ORF">HT134_01595</name>
</gene>
<dbReference type="InterPro" id="IPR006439">
    <property type="entry name" value="HAD-SF_hydro_IA"/>
</dbReference>
<dbReference type="Pfam" id="PF00702">
    <property type="entry name" value="Hydrolase"/>
    <property type="match status" value="1"/>
</dbReference>
<organism evidence="1 2">
    <name type="scientific">Nonomuraea rhodomycinica</name>
    <dbReference type="NCBI Taxonomy" id="1712872"/>
    <lineage>
        <taxon>Bacteria</taxon>
        <taxon>Bacillati</taxon>
        <taxon>Actinomycetota</taxon>
        <taxon>Actinomycetes</taxon>
        <taxon>Streptosporangiales</taxon>
        <taxon>Streptosporangiaceae</taxon>
        <taxon>Nonomuraea</taxon>
    </lineage>
</organism>
<dbReference type="InterPro" id="IPR023214">
    <property type="entry name" value="HAD_sf"/>
</dbReference>
<keyword evidence="2" id="KW-1185">Reference proteome</keyword>
<dbReference type="InterPro" id="IPR051806">
    <property type="entry name" value="HAD-like_SPP"/>
</dbReference>
<dbReference type="GO" id="GO:0050308">
    <property type="term" value="F:sugar-phosphatase activity"/>
    <property type="evidence" value="ECO:0007669"/>
    <property type="project" value="TreeGrafter"/>
</dbReference>
<accession>A0A7Y6M9W1</accession>
<dbReference type="Proteomes" id="UP000546126">
    <property type="component" value="Unassembled WGS sequence"/>
</dbReference>
<dbReference type="AlphaFoldDB" id="A0A7Y6M9W1"/>